<reference evidence="2 3" key="1">
    <citation type="submission" date="2024-06" db="EMBL/GenBank/DDBJ databases">
        <title>Sorghum-associated microbial communities from plants grown in Nebraska, USA.</title>
        <authorList>
            <person name="Schachtman D."/>
        </authorList>
    </citation>
    <scope>NUCLEOTIDE SEQUENCE [LARGE SCALE GENOMIC DNA]</scope>
    <source>
        <strain evidence="2 3">3207</strain>
    </source>
</reference>
<comment type="caution">
    <text evidence="2">The sequence shown here is derived from an EMBL/GenBank/DDBJ whole genome shotgun (WGS) entry which is preliminary data.</text>
</comment>
<dbReference type="Proteomes" id="UP001549321">
    <property type="component" value="Unassembled WGS sequence"/>
</dbReference>
<evidence type="ECO:0000256" key="1">
    <source>
        <dbReference type="SAM" id="MobiDB-lite"/>
    </source>
</evidence>
<feature type="compositionally biased region" description="Basic residues" evidence="1">
    <location>
        <begin position="74"/>
        <end position="86"/>
    </location>
</feature>
<keyword evidence="3" id="KW-1185">Reference proteome</keyword>
<evidence type="ECO:0000313" key="3">
    <source>
        <dbReference type="Proteomes" id="UP001549321"/>
    </source>
</evidence>
<sequence length="86" mass="9412">MCSREVVIPAKAGIQTRRGHTVERGFHRGWLWAPAFAGATGGALNYPHPSPLPQAGEGAVPASPMRLRVDDSRRRKALSRKRERVG</sequence>
<evidence type="ECO:0000313" key="2">
    <source>
        <dbReference type="EMBL" id="MET4634652.1"/>
    </source>
</evidence>
<protein>
    <submittedName>
        <fullName evidence="2">Uncharacterized protein</fullName>
    </submittedName>
</protein>
<dbReference type="EMBL" id="JBEPSM010000001">
    <property type="protein sequence ID" value="MET4634652.1"/>
    <property type="molecule type" value="Genomic_DNA"/>
</dbReference>
<organism evidence="2 3">
    <name type="scientific">Kaistia defluvii</name>
    <dbReference type="NCBI Taxonomy" id="410841"/>
    <lineage>
        <taxon>Bacteria</taxon>
        <taxon>Pseudomonadati</taxon>
        <taxon>Pseudomonadota</taxon>
        <taxon>Alphaproteobacteria</taxon>
        <taxon>Hyphomicrobiales</taxon>
        <taxon>Kaistiaceae</taxon>
        <taxon>Kaistia</taxon>
    </lineage>
</organism>
<feature type="region of interest" description="Disordered" evidence="1">
    <location>
        <begin position="47"/>
        <end position="86"/>
    </location>
</feature>
<proteinExistence type="predicted"/>
<accession>A0ABV2R057</accession>
<name>A0ABV2R057_9HYPH</name>
<gene>
    <name evidence="2" type="ORF">ABIE08_002565</name>
</gene>